<dbReference type="GO" id="GO:0007165">
    <property type="term" value="P:signal transduction"/>
    <property type="evidence" value="ECO:0007669"/>
    <property type="project" value="UniProtKB-KW"/>
</dbReference>
<keyword evidence="7" id="KW-0472">Membrane</keyword>
<dbReference type="Gene3D" id="1.10.8.500">
    <property type="entry name" value="HAMP domain in histidine kinase"/>
    <property type="match status" value="1"/>
</dbReference>
<dbReference type="InterPro" id="IPR033479">
    <property type="entry name" value="dCache_1"/>
</dbReference>
<dbReference type="InterPro" id="IPR004089">
    <property type="entry name" value="MCPsignal_dom"/>
</dbReference>
<keyword evidence="3" id="KW-0488">Methylation</keyword>
<dbReference type="Proteomes" id="UP000216961">
    <property type="component" value="Unassembled WGS sequence"/>
</dbReference>
<comment type="caution">
    <text evidence="10">The sequence shown here is derived from an EMBL/GenBank/DDBJ whole genome shotgun (WGS) entry which is preliminary data.</text>
</comment>
<evidence type="ECO:0000256" key="6">
    <source>
        <dbReference type="ARBA" id="ARBA00022989"/>
    </source>
</evidence>
<dbReference type="CDD" id="cd11386">
    <property type="entry name" value="MCP_signal"/>
    <property type="match status" value="1"/>
</dbReference>
<proteinExistence type="inferred from homology"/>
<dbReference type="InterPro" id="IPR029151">
    <property type="entry name" value="Sensor-like_sf"/>
</dbReference>
<evidence type="ECO:0000256" key="2">
    <source>
        <dbReference type="ARBA" id="ARBA00022475"/>
    </source>
</evidence>
<dbReference type="Pfam" id="PF00672">
    <property type="entry name" value="HAMP"/>
    <property type="match status" value="1"/>
</dbReference>
<dbReference type="PANTHER" id="PTHR32089">
    <property type="entry name" value="METHYL-ACCEPTING CHEMOTAXIS PROTEIN MCPB"/>
    <property type="match status" value="1"/>
</dbReference>
<keyword evidence="6" id="KW-1133">Transmembrane helix</keyword>
<dbReference type="Pfam" id="PF00015">
    <property type="entry name" value="MCPsignal"/>
    <property type="match status" value="1"/>
</dbReference>
<evidence type="ECO:0000256" key="7">
    <source>
        <dbReference type="ARBA" id="ARBA00023136"/>
    </source>
</evidence>
<dbReference type="CDD" id="cd06225">
    <property type="entry name" value="HAMP"/>
    <property type="match status" value="1"/>
</dbReference>
<dbReference type="Pfam" id="PF02743">
    <property type="entry name" value="dCache_1"/>
    <property type="match status" value="1"/>
</dbReference>
<dbReference type="InterPro" id="IPR003660">
    <property type="entry name" value="HAMP_dom"/>
</dbReference>
<dbReference type="EMBL" id="NPBQ01000020">
    <property type="protein sequence ID" value="PAD84717.1"/>
    <property type="molecule type" value="Genomic_DNA"/>
</dbReference>
<dbReference type="KEGG" id="bcir:C2I06_06305"/>
<dbReference type="GO" id="GO:0006935">
    <property type="term" value="P:chemotaxis"/>
    <property type="evidence" value="ECO:0007669"/>
    <property type="project" value="UniProtKB-KW"/>
</dbReference>
<dbReference type="CDD" id="cd12912">
    <property type="entry name" value="PDC2_MCP_like"/>
    <property type="match status" value="1"/>
</dbReference>
<sequence>MRKILKRFHYSMTIKKKLYASFFVLLFIPTIFIGSFSYFNSKNQLEEEIMDNASQQVKRLDENINSELSTKIKQVDKLRKDWGEESKPVSNEQILATLEDYYYFYDDIDSIFYATKQGQYIQKPDRQMADNYDPTASEWFIKAEENPEEIYISDPYISASTNEMVVTIAGSTKDSDKVIGLKIKLSAIQSIVSNVTIGKKGYAFLIDENNAYMAHPSEKIGEIGTENYIEQMNRKEYGTFTYSLDNKEKKLTYLTNKLTGWKIAGSMYAKEVSEASSPILKASFWAIILFVFIGSILIYFNTQSILKPLNQLKEKAGLVGKGDLTQKLIVKRKDEIGHLTSSFQKMQDSLRHIIIYMEKSISQVAASSENLTISSTSSTKVVEDLVSVTQEIASKADYQKQQIEANSTKLKEITERTGFIRENSLSMSNLSTMTVEKAKEGERAIYQAEEQMQLIVESVNKSDKQIDDLNKRSKEVESIIQLISSIANQTNLLALNAAIEAARAGESGKGFSVVAEEIRTLAETTQHSATEIEHLIKGIQTDTHSTVDRMKSVHQQVDGGLSIMSSVKSAFHSISTSMNETTPIINRVTISSEEVYQHIKLLSETFDTLLLFSKQNAELSEEISAASEEQLASFEEVSASAITLAETADHLKNLISQFHY</sequence>
<dbReference type="SUPFAM" id="SSF103190">
    <property type="entry name" value="Sensory domain-like"/>
    <property type="match status" value="1"/>
</dbReference>
<comment type="subcellular location">
    <subcellularLocation>
        <location evidence="1">Cell membrane</location>
        <topology evidence="1">Multi-pass membrane protein</topology>
    </subcellularLocation>
</comment>
<dbReference type="PROSITE" id="PS50885">
    <property type="entry name" value="HAMP"/>
    <property type="match status" value="1"/>
</dbReference>
<dbReference type="SMART" id="SM00304">
    <property type="entry name" value="HAMP"/>
    <property type="match status" value="1"/>
</dbReference>
<comment type="similarity">
    <text evidence="9">Belongs to the methyl-accepting chemotaxis (MCP) protein family.</text>
</comment>
<evidence type="ECO:0000256" key="9">
    <source>
        <dbReference type="ARBA" id="ARBA00029447"/>
    </source>
</evidence>
<dbReference type="RefSeq" id="WP_095328825.1">
    <property type="nucleotide sequence ID" value="NZ_CP026031.1"/>
</dbReference>
<dbReference type="SMART" id="SM00283">
    <property type="entry name" value="MA"/>
    <property type="match status" value="1"/>
</dbReference>
<dbReference type="GO" id="GO:0005886">
    <property type="term" value="C:plasma membrane"/>
    <property type="evidence" value="ECO:0007669"/>
    <property type="project" value="UniProtKB-SubCell"/>
</dbReference>
<dbReference type="AlphaFoldDB" id="A0A268FHB0"/>
<keyword evidence="5" id="KW-0812">Transmembrane</keyword>
<evidence type="ECO:0000256" key="4">
    <source>
        <dbReference type="ARBA" id="ARBA00022500"/>
    </source>
</evidence>
<dbReference type="PANTHER" id="PTHR32089:SF114">
    <property type="entry name" value="METHYL-ACCEPTING CHEMOTAXIS PROTEIN MCPB"/>
    <property type="match status" value="1"/>
</dbReference>
<keyword evidence="2" id="KW-1003">Cell membrane</keyword>
<evidence type="ECO:0000256" key="8">
    <source>
        <dbReference type="ARBA" id="ARBA00023224"/>
    </source>
</evidence>
<protein>
    <submittedName>
        <fullName evidence="10">Uncharacterized protein</fullName>
    </submittedName>
</protein>
<organism evidence="10 11">
    <name type="scientific">Niallia circulans</name>
    <name type="common">Bacillus circulans</name>
    <dbReference type="NCBI Taxonomy" id="1397"/>
    <lineage>
        <taxon>Bacteria</taxon>
        <taxon>Bacillati</taxon>
        <taxon>Bacillota</taxon>
        <taxon>Bacilli</taxon>
        <taxon>Bacillales</taxon>
        <taxon>Bacillaceae</taxon>
        <taxon>Niallia</taxon>
    </lineage>
</organism>
<gene>
    <name evidence="10" type="ORF">CHH57_02915</name>
</gene>
<keyword evidence="4" id="KW-0145">Chemotaxis</keyword>
<dbReference type="PROSITE" id="PS50111">
    <property type="entry name" value="CHEMOTAXIS_TRANSDUC_2"/>
    <property type="match status" value="1"/>
</dbReference>
<dbReference type="SUPFAM" id="SSF58104">
    <property type="entry name" value="Methyl-accepting chemotaxis protein (MCP) signaling domain"/>
    <property type="match status" value="1"/>
</dbReference>
<keyword evidence="8" id="KW-0807">Transducer</keyword>
<dbReference type="Gene3D" id="3.30.450.20">
    <property type="entry name" value="PAS domain"/>
    <property type="match status" value="2"/>
</dbReference>
<reference evidence="10 11" key="1">
    <citation type="submission" date="2017-07" db="EMBL/GenBank/DDBJ databases">
        <title>Isolation and whole genome analysis of endospore-forming bacteria from heroin.</title>
        <authorList>
            <person name="Kalinowski J."/>
            <person name="Ahrens B."/>
            <person name="Al-Dilaimi A."/>
            <person name="Winkler A."/>
            <person name="Wibberg D."/>
            <person name="Schleenbecker U."/>
            <person name="Ruckert C."/>
            <person name="Wolfel R."/>
            <person name="Grass G."/>
        </authorList>
    </citation>
    <scope>NUCLEOTIDE SEQUENCE [LARGE SCALE GENOMIC DNA]</scope>
    <source>
        <strain evidence="10 11">7521-2</strain>
    </source>
</reference>
<accession>A0A268FHB0</accession>
<dbReference type="Gene3D" id="1.10.287.950">
    <property type="entry name" value="Methyl-accepting chemotaxis protein"/>
    <property type="match status" value="1"/>
</dbReference>
<evidence type="ECO:0000256" key="1">
    <source>
        <dbReference type="ARBA" id="ARBA00004651"/>
    </source>
</evidence>
<evidence type="ECO:0000313" key="10">
    <source>
        <dbReference type="EMBL" id="PAD84717.1"/>
    </source>
</evidence>
<name>A0A268FHB0_NIACI</name>
<evidence type="ECO:0000256" key="3">
    <source>
        <dbReference type="ARBA" id="ARBA00022481"/>
    </source>
</evidence>
<evidence type="ECO:0000256" key="5">
    <source>
        <dbReference type="ARBA" id="ARBA00022692"/>
    </source>
</evidence>
<evidence type="ECO:0000313" key="11">
    <source>
        <dbReference type="Proteomes" id="UP000216961"/>
    </source>
</evidence>